<sequence length="158" mass="16273">MRRGALPTLLLVCAVSLSFSACRASGTEDAVPSTSFAPLSVPSTPPSTLPENGPSTVPTTRPGSSLQTILDTTVVASNRDCIDGEGSIRVSHPVLDPPPEGLLTAIIDGQQVSERLSERGSGFALPGIRCDGVVHTVLLVVTNPTGQTQTRAVAVLMS</sequence>
<protein>
    <submittedName>
        <fullName evidence="2">Unannotated protein</fullName>
    </submittedName>
</protein>
<gene>
    <name evidence="2" type="ORF">UFOPK3733_01797</name>
</gene>
<organism evidence="2">
    <name type="scientific">freshwater metagenome</name>
    <dbReference type="NCBI Taxonomy" id="449393"/>
    <lineage>
        <taxon>unclassified sequences</taxon>
        <taxon>metagenomes</taxon>
        <taxon>ecological metagenomes</taxon>
    </lineage>
</organism>
<name>A0A6J7K3S6_9ZZZZ</name>
<feature type="compositionally biased region" description="Polar residues" evidence="1">
    <location>
        <begin position="53"/>
        <end position="64"/>
    </location>
</feature>
<evidence type="ECO:0000256" key="1">
    <source>
        <dbReference type="SAM" id="MobiDB-lite"/>
    </source>
</evidence>
<feature type="region of interest" description="Disordered" evidence="1">
    <location>
        <begin position="29"/>
        <end position="64"/>
    </location>
</feature>
<evidence type="ECO:0000313" key="2">
    <source>
        <dbReference type="EMBL" id="CAB4949731.1"/>
    </source>
</evidence>
<dbReference type="PROSITE" id="PS51257">
    <property type="entry name" value="PROKAR_LIPOPROTEIN"/>
    <property type="match status" value="1"/>
</dbReference>
<reference evidence="2" key="1">
    <citation type="submission" date="2020-05" db="EMBL/GenBank/DDBJ databases">
        <authorList>
            <person name="Chiriac C."/>
            <person name="Salcher M."/>
            <person name="Ghai R."/>
            <person name="Kavagutti S V."/>
        </authorList>
    </citation>
    <scope>NUCLEOTIDE SEQUENCE</scope>
</reference>
<accession>A0A6J7K3S6</accession>
<proteinExistence type="predicted"/>
<dbReference type="AlphaFoldDB" id="A0A6J7K3S6"/>
<dbReference type="EMBL" id="CAFBNC010000116">
    <property type="protein sequence ID" value="CAB4949731.1"/>
    <property type="molecule type" value="Genomic_DNA"/>
</dbReference>